<sequence length="548" mass="59401">MDRKRLSMRSSHCRFPVLSPWALQCSCVCSLFARIDTRQRRAMRLRGSKRALPKHILIALYTSLVLLVAPVHGDTGGAGLKPDLRLLIDISGSMKTSDPDNLRAPAMEMLVRLLPDGARAGVWLFGEDVKILVPHGEVNAQWRAQARDVIGLIDNSGQRTNIPAALAAATYDFERMDPGYRTSIVLLTDGKVDIAESPMRNASAAREILNERAPALGATGIPVHTIALSEEADWKFLRSLALATSGIAEQAATADALSGIFLQSLELVAPVARVPVAGQSFTIDASVEELTTLVFFSGRNQSIALISPSGRQYNPQGSGGDWFLSEQFALVTIPAPEPGAWRLEAPGAKQVRVTVISNLQIEVDPLPASIAAGRQAELGLRITEQGKAITDPAVLTAFELVVDILAPDGSREIIPVSARYEAPLDGEYRVSVPVFEQAGRYEFMVRLNAQTLQRELPLHVEVMPKPEQATLVTRGDELPEDEYTAPLAAVGAAVCAAGLLVWYILRRRKKRKLEIWERRAKQASGDGTGQFSMSGISAAKEEAGQPLD</sequence>
<feature type="compositionally biased region" description="Basic and acidic residues" evidence="1">
    <location>
        <begin position="539"/>
        <end position="548"/>
    </location>
</feature>
<evidence type="ECO:0000259" key="3">
    <source>
        <dbReference type="PROSITE" id="PS50234"/>
    </source>
</evidence>
<evidence type="ECO:0000313" key="4">
    <source>
        <dbReference type="EMBL" id="QFU76160.1"/>
    </source>
</evidence>
<keyword evidence="2" id="KW-1133">Transmembrane helix</keyword>
<dbReference type="CDD" id="cd00198">
    <property type="entry name" value="vWFA"/>
    <property type="match status" value="1"/>
</dbReference>
<dbReference type="InterPro" id="IPR056475">
    <property type="entry name" value="GBD_Hemicentin/VWA7"/>
</dbReference>
<feature type="transmembrane region" description="Helical" evidence="2">
    <location>
        <begin position="56"/>
        <end position="73"/>
    </location>
</feature>
<dbReference type="SMART" id="SM00327">
    <property type="entry name" value="VWA"/>
    <property type="match status" value="1"/>
</dbReference>
<dbReference type="AlphaFoldDB" id="A0A5P9NJZ9"/>
<protein>
    <submittedName>
        <fullName evidence="4">VWA domain-containing protein</fullName>
    </submittedName>
</protein>
<dbReference type="Pfam" id="PF00092">
    <property type="entry name" value="VWA"/>
    <property type="match status" value="1"/>
</dbReference>
<dbReference type="OrthoDB" id="798937at2"/>
<dbReference type="InterPro" id="IPR002035">
    <property type="entry name" value="VWF_A"/>
</dbReference>
<feature type="domain" description="VWFA" evidence="3">
    <location>
        <begin position="83"/>
        <end position="271"/>
    </location>
</feature>
<dbReference type="Gene3D" id="3.40.50.410">
    <property type="entry name" value="von Willebrand factor, type A domain"/>
    <property type="match status" value="1"/>
</dbReference>
<dbReference type="KEGG" id="halc:EY643_11075"/>
<evidence type="ECO:0000313" key="5">
    <source>
        <dbReference type="Proteomes" id="UP000326287"/>
    </source>
</evidence>
<dbReference type="EMBL" id="CP036422">
    <property type="protein sequence ID" value="QFU76160.1"/>
    <property type="molecule type" value="Genomic_DNA"/>
</dbReference>
<reference evidence="4 5" key="1">
    <citation type="submission" date="2019-02" db="EMBL/GenBank/DDBJ databases">
        <authorList>
            <person name="Li S.-H."/>
        </authorList>
    </citation>
    <scope>NUCLEOTIDE SEQUENCE [LARGE SCALE GENOMIC DNA]</scope>
    <source>
        <strain evidence="4 5">IMCC14385</strain>
    </source>
</reference>
<keyword evidence="2" id="KW-0812">Transmembrane</keyword>
<dbReference type="PROSITE" id="PS50234">
    <property type="entry name" value="VWFA"/>
    <property type="match status" value="1"/>
</dbReference>
<accession>A0A5P9NJZ9</accession>
<dbReference type="InterPro" id="IPR036465">
    <property type="entry name" value="vWFA_dom_sf"/>
</dbReference>
<keyword evidence="2" id="KW-0472">Membrane</keyword>
<dbReference type="PANTHER" id="PTHR10579:SF43">
    <property type="entry name" value="ZINC FINGER (C3HC4-TYPE RING FINGER) FAMILY PROTEIN"/>
    <property type="match status" value="1"/>
</dbReference>
<evidence type="ECO:0000256" key="1">
    <source>
        <dbReference type="SAM" id="MobiDB-lite"/>
    </source>
</evidence>
<keyword evidence="5" id="KW-1185">Reference proteome</keyword>
<evidence type="ECO:0000256" key="2">
    <source>
        <dbReference type="SAM" id="Phobius"/>
    </source>
</evidence>
<feature type="transmembrane region" description="Helical" evidence="2">
    <location>
        <begin position="483"/>
        <end position="505"/>
    </location>
</feature>
<dbReference type="PANTHER" id="PTHR10579">
    <property type="entry name" value="CALCIUM-ACTIVATED CHLORIDE CHANNEL REGULATOR"/>
    <property type="match status" value="1"/>
</dbReference>
<dbReference type="Proteomes" id="UP000326287">
    <property type="component" value="Chromosome"/>
</dbReference>
<proteinExistence type="predicted"/>
<organism evidence="4 5">
    <name type="scientific">Halioglobus maricola</name>
    <dbReference type="NCBI Taxonomy" id="2601894"/>
    <lineage>
        <taxon>Bacteria</taxon>
        <taxon>Pseudomonadati</taxon>
        <taxon>Pseudomonadota</taxon>
        <taxon>Gammaproteobacteria</taxon>
        <taxon>Cellvibrionales</taxon>
        <taxon>Halieaceae</taxon>
        <taxon>Halioglobus</taxon>
    </lineage>
</organism>
<dbReference type="SUPFAM" id="SSF53300">
    <property type="entry name" value="vWA-like"/>
    <property type="match status" value="1"/>
</dbReference>
<dbReference type="InterPro" id="IPR051266">
    <property type="entry name" value="CLCR"/>
</dbReference>
<feature type="region of interest" description="Disordered" evidence="1">
    <location>
        <begin position="522"/>
        <end position="548"/>
    </location>
</feature>
<gene>
    <name evidence="4" type="ORF">EY643_11075</name>
</gene>
<dbReference type="Pfam" id="PF23560">
    <property type="entry name" value="GBD_Hemicentin"/>
    <property type="match status" value="1"/>
</dbReference>
<name>A0A5P9NJZ9_9GAMM</name>